<protein>
    <submittedName>
        <fullName evidence="1">Uncharacterized protein</fullName>
    </submittedName>
</protein>
<name>A0A2P2MMY2_RHIMU</name>
<dbReference type="AlphaFoldDB" id="A0A2P2MMY2"/>
<accession>A0A2P2MMY2</accession>
<dbReference type="EMBL" id="GGEC01051068">
    <property type="protein sequence ID" value="MBX31552.1"/>
    <property type="molecule type" value="Transcribed_RNA"/>
</dbReference>
<proteinExistence type="predicted"/>
<organism evidence="1">
    <name type="scientific">Rhizophora mucronata</name>
    <name type="common">Asiatic mangrove</name>
    <dbReference type="NCBI Taxonomy" id="61149"/>
    <lineage>
        <taxon>Eukaryota</taxon>
        <taxon>Viridiplantae</taxon>
        <taxon>Streptophyta</taxon>
        <taxon>Embryophyta</taxon>
        <taxon>Tracheophyta</taxon>
        <taxon>Spermatophyta</taxon>
        <taxon>Magnoliopsida</taxon>
        <taxon>eudicotyledons</taxon>
        <taxon>Gunneridae</taxon>
        <taxon>Pentapetalae</taxon>
        <taxon>rosids</taxon>
        <taxon>fabids</taxon>
        <taxon>Malpighiales</taxon>
        <taxon>Rhizophoraceae</taxon>
        <taxon>Rhizophora</taxon>
    </lineage>
</organism>
<sequence length="61" mass="7026">MPVRYRKRLVDVTVPSQLNAKCRFALSPSQPLSLSLFFVLLPSPCLWPVLYPHSQKTWIPC</sequence>
<reference evidence="1" key="1">
    <citation type="submission" date="2018-02" db="EMBL/GenBank/DDBJ databases">
        <title>Rhizophora mucronata_Transcriptome.</title>
        <authorList>
            <person name="Meera S.P."/>
            <person name="Sreeshan A."/>
            <person name="Augustine A."/>
        </authorList>
    </citation>
    <scope>NUCLEOTIDE SEQUENCE</scope>
    <source>
        <tissue evidence="1">Leaf</tissue>
    </source>
</reference>
<evidence type="ECO:0000313" key="1">
    <source>
        <dbReference type="EMBL" id="MBX31552.1"/>
    </source>
</evidence>